<gene>
    <name evidence="1" type="ORF">QBC34DRAFT_423603</name>
</gene>
<sequence>MVAAPCFRTSASDLQRARLRLVGFLVGRIHQPRLALKDVGATLALLGASPEDKAKRQAEPRFIEVRPRSVSDDDVGLLSTAINPPPMTDINCDLARENRRTAQWFSRLDKYRLQRSDNLTKRMPHRQVVARTLHTELTGGEPQSPQLMESTVSVRQPILTFVVQLKPPEDTLVFISQPTQQERLEQNWAKPITWSKPLFVNADYTSDPLHTLHLRYPYPNLK</sequence>
<protein>
    <submittedName>
        <fullName evidence="1">Uncharacterized protein</fullName>
    </submittedName>
</protein>
<evidence type="ECO:0000313" key="1">
    <source>
        <dbReference type="EMBL" id="KAK4451607.1"/>
    </source>
</evidence>
<dbReference type="Proteomes" id="UP001321760">
    <property type="component" value="Unassembled WGS sequence"/>
</dbReference>
<name>A0AAV9GTL1_9PEZI</name>
<dbReference type="AlphaFoldDB" id="A0AAV9GTL1"/>
<comment type="caution">
    <text evidence="1">The sequence shown here is derived from an EMBL/GenBank/DDBJ whole genome shotgun (WGS) entry which is preliminary data.</text>
</comment>
<keyword evidence="2" id="KW-1185">Reference proteome</keyword>
<reference evidence="1" key="1">
    <citation type="journal article" date="2023" name="Mol. Phylogenet. Evol.">
        <title>Genome-scale phylogeny and comparative genomics of the fungal order Sordariales.</title>
        <authorList>
            <person name="Hensen N."/>
            <person name="Bonometti L."/>
            <person name="Westerberg I."/>
            <person name="Brannstrom I.O."/>
            <person name="Guillou S."/>
            <person name="Cros-Aarteil S."/>
            <person name="Calhoun S."/>
            <person name="Haridas S."/>
            <person name="Kuo A."/>
            <person name="Mondo S."/>
            <person name="Pangilinan J."/>
            <person name="Riley R."/>
            <person name="LaButti K."/>
            <person name="Andreopoulos B."/>
            <person name="Lipzen A."/>
            <person name="Chen C."/>
            <person name="Yan M."/>
            <person name="Daum C."/>
            <person name="Ng V."/>
            <person name="Clum A."/>
            <person name="Steindorff A."/>
            <person name="Ohm R.A."/>
            <person name="Martin F."/>
            <person name="Silar P."/>
            <person name="Natvig D.O."/>
            <person name="Lalanne C."/>
            <person name="Gautier V."/>
            <person name="Ament-Velasquez S.L."/>
            <person name="Kruys A."/>
            <person name="Hutchinson M.I."/>
            <person name="Powell A.J."/>
            <person name="Barry K."/>
            <person name="Miller A.N."/>
            <person name="Grigoriev I.V."/>
            <person name="Debuchy R."/>
            <person name="Gladieux P."/>
            <person name="Hiltunen Thoren M."/>
            <person name="Johannesson H."/>
        </authorList>
    </citation>
    <scope>NUCLEOTIDE SEQUENCE</scope>
    <source>
        <strain evidence="1">PSN243</strain>
    </source>
</reference>
<proteinExistence type="predicted"/>
<accession>A0AAV9GTL1</accession>
<reference evidence="1" key="2">
    <citation type="submission" date="2023-05" db="EMBL/GenBank/DDBJ databases">
        <authorList>
            <consortium name="Lawrence Berkeley National Laboratory"/>
            <person name="Steindorff A."/>
            <person name="Hensen N."/>
            <person name="Bonometti L."/>
            <person name="Westerberg I."/>
            <person name="Brannstrom I.O."/>
            <person name="Guillou S."/>
            <person name="Cros-Aarteil S."/>
            <person name="Calhoun S."/>
            <person name="Haridas S."/>
            <person name="Kuo A."/>
            <person name="Mondo S."/>
            <person name="Pangilinan J."/>
            <person name="Riley R."/>
            <person name="Labutti K."/>
            <person name="Andreopoulos B."/>
            <person name="Lipzen A."/>
            <person name="Chen C."/>
            <person name="Yanf M."/>
            <person name="Daum C."/>
            <person name="Ng V."/>
            <person name="Clum A."/>
            <person name="Ohm R."/>
            <person name="Martin F."/>
            <person name="Silar P."/>
            <person name="Natvig D."/>
            <person name="Lalanne C."/>
            <person name="Gautier V."/>
            <person name="Ament-Velasquez S.L."/>
            <person name="Kruys A."/>
            <person name="Hutchinson M.I."/>
            <person name="Powell A.J."/>
            <person name="Barry K."/>
            <person name="Miller A.N."/>
            <person name="Grigoriev I.V."/>
            <person name="Debuchy R."/>
            <person name="Gladieux P."/>
            <person name="Thoren M.H."/>
            <person name="Johannesson H."/>
        </authorList>
    </citation>
    <scope>NUCLEOTIDE SEQUENCE</scope>
    <source>
        <strain evidence="1">PSN243</strain>
    </source>
</reference>
<evidence type="ECO:0000313" key="2">
    <source>
        <dbReference type="Proteomes" id="UP001321760"/>
    </source>
</evidence>
<organism evidence="1 2">
    <name type="scientific">Podospora aff. communis PSN243</name>
    <dbReference type="NCBI Taxonomy" id="3040156"/>
    <lineage>
        <taxon>Eukaryota</taxon>
        <taxon>Fungi</taxon>
        <taxon>Dikarya</taxon>
        <taxon>Ascomycota</taxon>
        <taxon>Pezizomycotina</taxon>
        <taxon>Sordariomycetes</taxon>
        <taxon>Sordariomycetidae</taxon>
        <taxon>Sordariales</taxon>
        <taxon>Podosporaceae</taxon>
        <taxon>Podospora</taxon>
    </lineage>
</organism>
<dbReference type="EMBL" id="MU865927">
    <property type="protein sequence ID" value="KAK4451607.1"/>
    <property type="molecule type" value="Genomic_DNA"/>
</dbReference>